<evidence type="ECO:0000313" key="11">
    <source>
        <dbReference type="Proteomes" id="UP000321479"/>
    </source>
</evidence>
<feature type="transmembrane region" description="Helical" evidence="8">
    <location>
        <begin position="359"/>
        <end position="379"/>
    </location>
</feature>
<dbReference type="GO" id="GO:0009103">
    <property type="term" value="P:lipopolysaccharide biosynthetic process"/>
    <property type="evidence" value="ECO:0007669"/>
    <property type="project" value="UniProtKB-ARBA"/>
</dbReference>
<dbReference type="GO" id="GO:0005886">
    <property type="term" value="C:plasma membrane"/>
    <property type="evidence" value="ECO:0007669"/>
    <property type="project" value="UniProtKB-SubCell"/>
</dbReference>
<gene>
    <name evidence="10" type="ORF">FRZ54_11805</name>
</gene>
<feature type="transmembrane region" description="Helical" evidence="8">
    <location>
        <begin position="412"/>
        <end position="432"/>
    </location>
</feature>
<feature type="transmembrane region" description="Helical" evidence="8">
    <location>
        <begin position="106"/>
        <end position="126"/>
    </location>
</feature>
<evidence type="ECO:0000256" key="5">
    <source>
        <dbReference type="ARBA" id="ARBA00022692"/>
    </source>
</evidence>
<proteinExistence type="predicted"/>
<feature type="transmembrane region" description="Helical" evidence="8">
    <location>
        <begin position="205"/>
        <end position="224"/>
    </location>
</feature>
<feature type="transmembrane region" description="Helical" evidence="8">
    <location>
        <begin position="304"/>
        <end position="323"/>
    </location>
</feature>
<evidence type="ECO:0000259" key="9">
    <source>
        <dbReference type="Pfam" id="PF13231"/>
    </source>
</evidence>
<name>A0A5B8UVY8_9SPHI</name>
<protein>
    <submittedName>
        <fullName evidence="10">Glycosyltransferase family 39 protein</fullName>
    </submittedName>
</protein>
<evidence type="ECO:0000313" key="10">
    <source>
        <dbReference type="EMBL" id="QEC63234.1"/>
    </source>
</evidence>
<dbReference type="GO" id="GO:0016763">
    <property type="term" value="F:pentosyltransferase activity"/>
    <property type="evidence" value="ECO:0007669"/>
    <property type="project" value="TreeGrafter"/>
</dbReference>
<evidence type="ECO:0000256" key="1">
    <source>
        <dbReference type="ARBA" id="ARBA00004651"/>
    </source>
</evidence>
<feature type="transmembrane region" description="Helical" evidence="8">
    <location>
        <begin position="7"/>
        <end position="26"/>
    </location>
</feature>
<accession>A0A5B8UVY8</accession>
<feature type="transmembrane region" description="Helical" evidence="8">
    <location>
        <begin position="329"/>
        <end position="347"/>
    </location>
</feature>
<feature type="transmembrane region" description="Helical" evidence="8">
    <location>
        <begin position="161"/>
        <end position="193"/>
    </location>
</feature>
<dbReference type="RefSeq" id="WP_147031810.1">
    <property type="nucleotide sequence ID" value="NZ_CP042436.1"/>
</dbReference>
<dbReference type="Pfam" id="PF13231">
    <property type="entry name" value="PMT_2"/>
    <property type="match status" value="1"/>
</dbReference>
<dbReference type="OrthoDB" id="9178203at2"/>
<dbReference type="PANTHER" id="PTHR33908:SF3">
    <property type="entry name" value="UNDECAPRENYL PHOSPHATE-ALPHA-4-AMINO-4-DEOXY-L-ARABINOSE ARABINOSYL TRANSFERASE"/>
    <property type="match status" value="1"/>
</dbReference>
<evidence type="ECO:0000256" key="2">
    <source>
        <dbReference type="ARBA" id="ARBA00022475"/>
    </source>
</evidence>
<dbReference type="InterPro" id="IPR050297">
    <property type="entry name" value="LipidA_mod_glycosyltrf_83"/>
</dbReference>
<dbReference type="EMBL" id="CP042436">
    <property type="protein sequence ID" value="QEC63234.1"/>
    <property type="molecule type" value="Genomic_DNA"/>
</dbReference>
<keyword evidence="7 8" id="KW-0472">Membrane</keyword>
<keyword evidence="3" id="KW-0328">Glycosyltransferase</keyword>
<keyword evidence="5 8" id="KW-0812">Transmembrane</keyword>
<dbReference type="InterPro" id="IPR038731">
    <property type="entry name" value="RgtA/B/C-like"/>
</dbReference>
<evidence type="ECO:0000256" key="7">
    <source>
        <dbReference type="ARBA" id="ARBA00023136"/>
    </source>
</evidence>
<organism evidence="10 11">
    <name type="scientific">Mucilaginibacter ginsenosidivorans</name>
    <dbReference type="NCBI Taxonomy" id="398053"/>
    <lineage>
        <taxon>Bacteria</taxon>
        <taxon>Pseudomonadati</taxon>
        <taxon>Bacteroidota</taxon>
        <taxon>Sphingobacteriia</taxon>
        <taxon>Sphingobacteriales</taxon>
        <taxon>Sphingobacteriaceae</taxon>
        <taxon>Mucilaginibacter</taxon>
    </lineage>
</organism>
<keyword evidence="6 8" id="KW-1133">Transmembrane helix</keyword>
<keyword evidence="11" id="KW-1185">Reference proteome</keyword>
<sequence length="548" mass="63401">MKDNHRQLYLLLFALALVVNFAGINLDFFTDDPGLYASISKNLIYRHQFFELFTYNQDWLDKPHFPFWMVLASFKVFGISVWAYRLPALLFFLLGLRYTWLFSKKYYGAETAWVAVLITATAQHLVMSNTDVRAEPYLLALVIGSIYHISKLDERFTITDMLLAALLTACAIMTKGIFVIVAIYGALCLQLLFQGRLRELFSLKWIGLVTFSAVFVLPELYALYVQFDLHPEKTVFGRHHVSGIKWFFWDSQFGRFVNNGPITRQSGDVFFYLHTLLWAFAPWCLVFYYSIYQSIKQIVQRKPLAEYYSFGGGMLLLLLFSLSRFQLPFYTNTVFPLFAVMTAPYCYKQLSTFGSYYRSFGLGVYIVLLPLAVLAIHYFSEPGHVAYLVTDCLLFGIVAFMIVKTSAQPARLFLLACAASLFANFYLNAVFYKLVISYRGQIKAADYVNQMSLDKYHLYNLSAENNVFQFYTQRQVNYLPPESFKTINPVGPTLYFANQKTVDSLKVWHVSYKTIKAFPNYRTESIYPDFINKNTRKNTIDSVYLISK</sequence>
<comment type="subcellular location">
    <subcellularLocation>
        <location evidence="1">Cell membrane</location>
        <topology evidence="1">Multi-pass membrane protein</topology>
    </subcellularLocation>
</comment>
<keyword evidence="4 10" id="KW-0808">Transferase</keyword>
<keyword evidence="2" id="KW-1003">Cell membrane</keyword>
<feature type="domain" description="Glycosyltransferase RgtA/B/C/D-like" evidence="9">
    <location>
        <begin position="61"/>
        <end position="220"/>
    </location>
</feature>
<dbReference type="Proteomes" id="UP000321479">
    <property type="component" value="Chromosome"/>
</dbReference>
<reference evidence="10 11" key="1">
    <citation type="journal article" date="2017" name="Curr. Microbiol.">
        <title>Mucilaginibacter ginsenosidivorans sp. nov., Isolated from Soil of Ginseng Field.</title>
        <authorList>
            <person name="Kim M.M."/>
            <person name="Siddiqi M.Z."/>
            <person name="Im W.T."/>
        </authorList>
    </citation>
    <scope>NUCLEOTIDE SEQUENCE [LARGE SCALE GENOMIC DNA]</scope>
    <source>
        <strain evidence="10 11">Gsoil 3017</strain>
    </source>
</reference>
<evidence type="ECO:0000256" key="4">
    <source>
        <dbReference type="ARBA" id="ARBA00022679"/>
    </source>
</evidence>
<feature type="transmembrane region" description="Helical" evidence="8">
    <location>
        <begin position="385"/>
        <end position="403"/>
    </location>
</feature>
<dbReference type="AlphaFoldDB" id="A0A5B8UVY8"/>
<feature type="transmembrane region" description="Helical" evidence="8">
    <location>
        <begin position="67"/>
        <end position="94"/>
    </location>
</feature>
<dbReference type="GO" id="GO:0010041">
    <property type="term" value="P:response to iron(III) ion"/>
    <property type="evidence" value="ECO:0007669"/>
    <property type="project" value="TreeGrafter"/>
</dbReference>
<evidence type="ECO:0000256" key="3">
    <source>
        <dbReference type="ARBA" id="ARBA00022676"/>
    </source>
</evidence>
<evidence type="ECO:0000256" key="6">
    <source>
        <dbReference type="ARBA" id="ARBA00022989"/>
    </source>
</evidence>
<evidence type="ECO:0000256" key="8">
    <source>
        <dbReference type="SAM" id="Phobius"/>
    </source>
</evidence>
<feature type="transmembrane region" description="Helical" evidence="8">
    <location>
        <begin position="269"/>
        <end position="292"/>
    </location>
</feature>
<dbReference type="PANTHER" id="PTHR33908">
    <property type="entry name" value="MANNOSYLTRANSFERASE YKCB-RELATED"/>
    <property type="match status" value="1"/>
</dbReference>
<dbReference type="KEGG" id="mgin:FRZ54_11805"/>